<reference evidence="2" key="1">
    <citation type="submission" date="2022-03" db="EMBL/GenBank/DDBJ databases">
        <authorList>
            <person name="Alioto T."/>
            <person name="Alioto T."/>
            <person name="Gomez Garrido J."/>
        </authorList>
    </citation>
    <scope>NUCLEOTIDE SEQUENCE</scope>
</reference>
<evidence type="ECO:0000313" key="3">
    <source>
        <dbReference type="Proteomes" id="UP001295444"/>
    </source>
</evidence>
<proteinExistence type="predicted"/>
<dbReference type="Proteomes" id="UP001295444">
    <property type="component" value="Chromosome 11"/>
</dbReference>
<gene>
    <name evidence="2" type="ORF">PECUL_23A039751</name>
</gene>
<evidence type="ECO:0000313" key="2">
    <source>
        <dbReference type="EMBL" id="CAH2321242.1"/>
    </source>
</evidence>
<protein>
    <submittedName>
        <fullName evidence="2">Uncharacterized protein</fullName>
    </submittedName>
</protein>
<evidence type="ECO:0000256" key="1">
    <source>
        <dbReference type="SAM" id="MobiDB-lite"/>
    </source>
</evidence>
<dbReference type="AlphaFoldDB" id="A0AAD1TC47"/>
<feature type="compositionally biased region" description="Low complexity" evidence="1">
    <location>
        <begin position="43"/>
        <end position="61"/>
    </location>
</feature>
<sequence>MAAKKQRNTAGNSLATEHPSSKSSLWRFFSDQPELQRRNKIAPPESKQGSQPSSPSKSECSTDGNDIRALLSQMTSKMDIAAMFQRLEESFSDKLQAVSADVQQLGTRVQAL</sequence>
<feature type="region of interest" description="Disordered" evidence="1">
    <location>
        <begin position="1"/>
        <end position="67"/>
    </location>
</feature>
<keyword evidence="3" id="KW-1185">Reference proteome</keyword>
<name>A0AAD1TC47_PELCU</name>
<organism evidence="2 3">
    <name type="scientific">Pelobates cultripes</name>
    <name type="common">Western spadefoot toad</name>
    <dbReference type="NCBI Taxonomy" id="61616"/>
    <lineage>
        <taxon>Eukaryota</taxon>
        <taxon>Metazoa</taxon>
        <taxon>Chordata</taxon>
        <taxon>Craniata</taxon>
        <taxon>Vertebrata</taxon>
        <taxon>Euteleostomi</taxon>
        <taxon>Amphibia</taxon>
        <taxon>Batrachia</taxon>
        <taxon>Anura</taxon>
        <taxon>Pelobatoidea</taxon>
        <taxon>Pelobatidae</taxon>
        <taxon>Pelobates</taxon>
    </lineage>
</organism>
<accession>A0AAD1TC47</accession>
<dbReference type="EMBL" id="OW240922">
    <property type="protein sequence ID" value="CAH2321242.1"/>
    <property type="molecule type" value="Genomic_DNA"/>
</dbReference>